<evidence type="ECO:0000313" key="3">
    <source>
        <dbReference type="EMBL" id="GAA0983561.1"/>
    </source>
</evidence>
<keyword evidence="4" id="KW-1185">Reference proteome</keyword>
<dbReference type="InterPro" id="IPR026935">
    <property type="entry name" value="BtrH_N"/>
</dbReference>
<protein>
    <recommendedName>
        <fullName evidence="5">DUF4872 domain-containing protein</fullName>
    </recommendedName>
</protein>
<gene>
    <name evidence="3" type="ORF">GCM10009576_046170</name>
</gene>
<name>A0ABN1SCA1_9ACTN</name>
<feature type="domain" description="Butirosin biosynthesis protein H N-terminal" evidence="1">
    <location>
        <begin position="17"/>
        <end position="148"/>
    </location>
</feature>
<evidence type="ECO:0000313" key="4">
    <source>
        <dbReference type="Proteomes" id="UP001500033"/>
    </source>
</evidence>
<dbReference type="Pfam" id="PF16169">
    <property type="entry name" value="DUF4872"/>
    <property type="match status" value="1"/>
</dbReference>
<organism evidence="3 4">
    <name type="scientific">Streptomyces rhizosphaericus</name>
    <dbReference type="NCBI Taxonomy" id="114699"/>
    <lineage>
        <taxon>Bacteria</taxon>
        <taxon>Bacillati</taxon>
        <taxon>Actinomycetota</taxon>
        <taxon>Actinomycetes</taxon>
        <taxon>Kitasatosporales</taxon>
        <taxon>Streptomycetaceae</taxon>
        <taxon>Streptomyces</taxon>
        <taxon>Streptomyces violaceusniger group</taxon>
    </lineage>
</organism>
<sequence length="382" mass="41733">MTTAGTAPPFTRYGGANCETSAFHKMLAFHGVEVAEPLLFGVAGGINFMHMPPPPGGGRSFTGGRNGPFPEFTRRMAEGVGLRLDVLVTEDADRAWRELREQLDQGRPVIVYGDLFHLPYFQATRHFGGHAFIVHGHGPGRGTVSVSDRCSRPRTLTLAELAAARGSTHHPFPPRHARLSADWASAREPAEDDIRRGVRSSCQAMLRPPVPTFGLRGLTAYGAGLDHLVRRAPAEDVVAELVGAFVDFELAGTGGSAFRVLFRDFLCQAAARTHDAHLRRAVPLAQACVDAWDSFLELLVPAWTPAFTELRDTYREREQWLLDGTEEALVRAARLGARLPELRADAAAGLDPMREQLSAALCSAVRRLVASERALFDELKEV</sequence>
<dbReference type="EMBL" id="BAAAIE010000029">
    <property type="protein sequence ID" value="GAA0983561.1"/>
    <property type="molecule type" value="Genomic_DNA"/>
</dbReference>
<comment type="caution">
    <text evidence="3">The sequence shown here is derived from an EMBL/GenBank/DDBJ whole genome shotgun (WGS) entry which is preliminary data.</text>
</comment>
<dbReference type="Pfam" id="PF14399">
    <property type="entry name" value="BtrH_N"/>
    <property type="match status" value="1"/>
</dbReference>
<feature type="domain" description="DUF4872" evidence="2">
    <location>
        <begin position="160"/>
        <end position="299"/>
    </location>
</feature>
<dbReference type="Proteomes" id="UP001500033">
    <property type="component" value="Unassembled WGS sequence"/>
</dbReference>
<evidence type="ECO:0008006" key="5">
    <source>
        <dbReference type="Google" id="ProtNLM"/>
    </source>
</evidence>
<evidence type="ECO:0000259" key="2">
    <source>
        <dbReference type="Pfam" id="PF16169"/>
    </source>
</evidence>
<dbReference type="InterPro" id="IPR032369">
    <property type="entry name" value="DUF4872"/>
</dbReference>
<evidence type="ECO:0000259" key="1">
    <source>
        <dbReference type="Pfam" id="PF14399"/>
    </source>
</evidence>
<proteinExistence type="predicted"/>
<reference evidence="3 4" key="1">
    <citation type="journal article" date="2019" name="Int. J. Syst. Evol. Microbiol.">
        <title>The Global Catalogue of Microorganisms (GCM) 10K type strain sequencing project: providing services to taxonomists for standard genome sequencing and annotation.</title>
        <authorList>
            <consortium name="The Broad Institute Genomics Platform"/>
            <consortium name="The Broad Institute Genome Sequencing Center for Infectious Disease"/>
            <person name="Wu L."/>
            <person name="Ma J."/>
        </authorList>
    </citation>
    <scope>NUCLEOTIDE SEQUENCE [LARGE SCALE GENOMIC DNA]</scope>
    <source>
        <strain evidence="3 4">JCM 11445</strain>
    </source>
</reference>
<accession>A0ABN1SCA1</accession>